<protein>
    <submittedName>
        <fullName evidence="1">Uncharacterized protein</fullName>
    </submittedName>
</protein>
<sequence length="296" mass="34480">MYELINNENLNDKKSEKISVKVTIRQKLTSIVQCQNVILLHHFCYLLQNMNKCIYPSTNSNKYEDSNCVLNKTFMIILKYKNNDFSIRVKLKFQEILVKLYLKNCVLYGTEYILKGDISYNTLIFLKIGFNRSYATMNVKEGTRLFNNNMNLNCICSKLFVFDEERICFYPVLTYLKGSSIPPLIIQLCGACSSVGTLLIRRSKSIKSIVNITDRCINKFLTCLIDVKVYYIIKTSASIARYSWSHYCHHLNTRSMSRSSSSVTMKIIDNWSEVRQGVLCWNIKLTVYKLLVWVNK</sequence>
<proteinExistence type="predicted"/>
<name>A0A6G0T522_APHGL</name>
<dbReference type="EMBL" id="VYZN01000055">
    <property type="protein sequence ID" value="KAE9526151.1"/>
    <property type="molecule type" value="Genomic_DNA"/>
</dbReference>
<comment type="caution">
    <text evidence="1">The sequence shown here is derived from an EMBL/GenBank/DDBJ whole genome shotgun (WGS) entry which is preliminary data.</text>
</comment>
<dbReference type="Proteomes" id="UP000475862">
    <property type="component" value="Unassembled WGS sequence"/>
</dbReference>
<accession>A0A6G0T522</accession>
<organism evidence="1 2">
    <name type="scientific">Aphis glycines</name>
    <name type="common">Soybean aphid</name>
    <dbReference type="NCBI Taxonomy" id="307491"/>
    <lineage>
        <taxon>Eukaryota</taxon>
        <taxon>Metazoa</taxon>
        <taxon>Ecdysozoa</taxon>
        <taxon>Arthropoda</taxon>
        <taxon>Hexapoda</taxon>
        <taxon>Insecta</taxon>
        <taxon>Pterygota</taxon>
        <taxon>Neoptera</taxon>
        <taxon>Paraneoptera</taxon>
        <taxon>Hemiptera</taxon>
        <taxon>Sternorrhyncha</taxon>
        <taxon>Aphidomorpha</taxon>
        <taxon>Aphidoidea</taxon>
        <taxon>Aphididae</taxon>
        <taxon>Aphidini</taxon>
        <taxon>Aphis</taxon>
        <taxon>Aphis</taxon>
    </lineage>
</organism>
<evidence type="ECO:0000313" key="2">
    <source>
        <dbReference type="Proteomes" id="UP000475862"/>
    </source>
</evidence>
<evidence type="ECO:0000313" key="1">
    <source>
        <dbReference type="EMBL" id="KAE9526151.1"/>
    </source>
</evidence>
<keyword evidence="2" id="KW-1185">Reference proteome</keyword>
<gene>
    <name evidence="1" type="ORF">AGLY_013782</name>
</gene>
<dbReference type="AlphaFoldDB" id="A0A6G0T522"/>
<reference evidence="1 2" key="1">
    <citation type="submission" date="2019-08" db="EMBL/GenBank/DDBJ databases">
        <title>The genome of the soybean aphid Biotype 1, its phylome, world population structure and adaptation to the North American continent.</title>
        <authorList>
            <person name="Giordano R."/>
            <person name="Donthu R.K."/>
            <person name="Hernandez A.G."/>
            <person name="Wright C.L."/>
            <person name="Zimin A.V."/>
        </authorList>
    </citation>
    <scope>NUCLEOTIDE SEQUENCE [LARGE SCALE GENOMIC DNA]</scope>
    <source>
        <tissue evidence="1">Whole aphids</tissue>
    </source>
</reference>